<sequence length="169" mass="18605">MAFAQEQKGGDDLRIIIMRHAEKPANGDNLSCKGFNRAMMLPGVLVKKFGVPRYVYVPSPSTGKATKSGRMLQTVWPLATKYNLTVNSKFDVENTKALAKNISNKTGTVLVVWEHNAIRSIIAALGIKADKLKWKSNDYDSLWIVSIHNGKASLQQTAQGINAPDGCRF</sequence>
<evidence type="ECO:0000313" key="1">
    <source>
        <dbReference type="EMBL" id="MVN89951.1"/>
    </source>
</evidence>
<reference evidence="1 2" key="1">
    <citation type="submission" date="2019-12" db="EMBL/GenBank/DDBJ databases">
        <title>Mucilaginibacter sp. HME9299 genome sequencing and assembly.</title>
        <authorList>
            <person name="Kang H."/>
            <person name="Kim H."/>
            <person name="Joh K."/>
        </authorList>
    </citation>
    <scope>NUCLEOTIDE SEQUENCE [LARGE SCALE GENOMIC DNA]</scope>
    <source>
        <strain evidence="1 2">HME9299</strain>
    </source>
</reference>
<dbReference type="OrthoDB" id="8448116at2"/>
<gene>
    <name evidence="1" type="ORF">GO816_02325</name>
</gene>
<dbReference type="EMBL" id="WQLA01000001">
    <property type="protein sequence ID" value="MVN89951.1"/>
    <property type="molecule type" value="Genomic_DNA"/>
</dbReference>
<accession>A0A6I4I4F4</accession>
<organism evidence="1 2">
    <name type="scientific">Mucilaginibacter aquatilis</name>
    <dbReference type="NCBI Taxonomy" id="1517760"/>
    <lineage>
        <taxon>Bacteria</taxon>
        <taxon>Pseudomonadati</taxon>
        <taxon>Bacteroidota</taxon>
        <taxon>Sphingobacteriia</taxon>
        <taxon>Sphingobacteriales</taxon>
        <taxon>Sphingobacteriaceae</taxon>
        <taxon>Mucilaginibacter</taxon>
    </lineage>
</organism>
<dbReference type="CDD" id="cd07040">
    <property type="entry name" value="HP"/>
    <property type="match status" value="1"/>
</dbReference>
<proteinExistence type="predicted"/>
<protein>
    <submittedName>
        <fullName evidence="1">Histidine phosphatase family protein</fullName>
    </submittedName>
</protein>
<evidence type="ECO:0000313" key="2">
    <source>
        <dbReference type="Proteomes" id="UP000434850"/>
    </source>
</evidence>
<dbReference type="AlphaFoldDB" id="A0A6I4I4F4"/>
<keyword evidence="2" id="KW-1185">Reference proteome</keyword>
<name>A0A6I4I4F4_9SPHI</name>
<comment type="caution">
    <text evidence="1">The sequence shown here is derived from an EMBL/GenBank/DDBJ whole genome shotgun (WGS) entry which is preliminary data.</text>
</comment>
<dbReference type="Proteomes" id="UP000434850">
    <property type="component" value="Unassembled WGS sequence"/>
</dbReference>